<feature type="region of interest" description="Disordered" evidence="1">
    <location>
        <begin position="373"/>
        <end position="409"/>
    </location>
</feature>
<dbReference type="Proteomes" id="UP000824120">
    <property type="component" value="Chromosome 2"/>
</dbReference>
<evidence type="ECO:0000256" key="1">
    <source>
        <dbReference type="SAM" id="MobiDB-lite"/>
    </source>
</evidence>
<feature type="transmembrane region" description="Helical" evidence="2">
    <location>
        <begin position="37"/>
        <end position="58"/>
    </location>
</feature>
<reference evidence="3 4" key="1">
    <citation type="submission" date="2020-09" db="EMBL/GenBank/DDBJ databases">
        <title>De no assembly of potato wild relative species, Solanum commersonii.</title>
        <authorList>
            <person name="Cho K."/>
        </authorList>
    </citation>
    <scope>NUCLEOTIDE SEQUENCE [LARGE SCALE GENOMIC DNA]</scope>
    <source>
        <strain evidence="3">LZ3.2</strain>
        <tissue evidence="3">Leaf</tissue>
    </source>
</reference>
<organism evidence="3 4">
    <name type="scientific">Solanum commersonii</name>
    <name type="common">Commerson's wild potato</name>
    <name type="synonym">Commerson's nightshade</name>
    <dbReference type="NCBI Taxonomy" id="4109"/>
    <lineage>
        <taxon>Eukaryota</taxon>
        <taxon>Viridiplantae</taxon>
        <taxon>Streptophyta</taxon>
        <taxon>Embryophyta</taxon>
        <taxon>Tracheophyta</taxon>
        <taxon>Spermatophyta</taxon>
        <taxon>Magnoliopsida</taxon>
        <taxon>eudicotyledons</taxon>
        <taxon>Gunneridae</taxon>
        <taxon>Pentapetalae</taxon>
        <taxon>asterids</taxon>
        <taxon>lamiids</taxon>
        <taxon>Solanales</taxon>
        <taxon>Solanaceae</taxon>
        <taxon>Solanoideae</taxon>
        <taxon>Solaneae</taxon>
        <taxon>Solanum</taxon>
    </lineage>
</organism>
<keyword evidence="2" id="KW-0812">Transmembrane</keyword>
<feature type="compositionally biased region" description="Low complexity" evidence="1">
    <location>
        <begin position="373"/>
        <end position="395"/>
    </location>
</feature>
<feature type="region of interest" description="Disordered" evidence="1">
    <location>
        <begin position="757"/>
        <end position="778"/>
    </location>
</feature>
<dbReference type="PANTHER" id="PTHR34059">
    <property type="entry name" value="EXPRESSED PROTEIN"/>
    <property type="match status" value="1"/>
</dbReference>
<dbReference type="PANTHER" id="PTHR34059:SF6">
    <property type="entry name" value="DUF4408 DOMAIN-CONTAINING PROTEIN"/>
    <property type="match status" value="1"/>
</dbReference>
<feature type="compositionally biased region" description="Basic and acidic residues" evidence="1">
    <location>
        <begin position="674"/>
        <end position="685"/>
    </location>
</feature>
<evidence type="ECO:0000313" key="3">
    <source>
        <dbReference type="EMBL" id="KAG5627003.1"/>
    </source>
</evidence>
<name>A0A9J6ART4_SOLCO</name>
<proteinExistence type="predicted"/>
<feature type="region of interest" description="Disordered" evidence="1">
    <location>
        <begin position="510"/>
        <end position="529"/>
    </location>
</feature>
<feature type="transmembrane region" description="Helical" evidence="2">
    <location>
        <begin position="70"/>
        <end position="88"/>
    </location>
</feature>
<comment type="caution">
    <text evidence="3">The sequence shown here is derived from an EMBL/GenBank/DDBJ whole genome shotgun (WGS) entry which is preliminary data.</text>
</comment>
<keyword evidence="2" id="KW-1133">Transmembrane helix</keyword>
<keyword evidence="2" id="KW-0472">Membrane</keyword>
<evidence type="ECO:0000313" key="4">
    <source>
        <dbReference type="Proteomes" id="UP000824120"/>
    </source>
</evidence>
<dbReference type="InterPro" id="IPR008480">
    <property type="entry name" value="DUF761_pln"/>
</dbReference>
<accession>A0A9J6ART4</accession>
<dbReference type="EMBL" id="JACXVP010000002">
    <property type="protein sequence ID" value="KAG5627003.1"/>
    <property type="molecule type" value="Genomic_DNA"/>
</dbReference>
<protein>
    <submittedName>
        <fullName evidence="3">Uncharacterized protein</fullName>
    </submittedName>
</protein>
<feature type="compositionally biased region" description="Basic residues" evidence="1">
    <location>
        <begin position="664"/>
        <end position="673"/>
    </location>
</feature>
<feature type="compositionally biased region" description="Polar residues" evidence="1">
    <location>
        <begin position="635"/>
        <end position="648"/>
    </location>
</feature>
<dbReference type="AlphaFoldDB" id="A0A9J6ART4"/>
<sequence>MAATASTDYSQQPHFVVPQRASTVKQQQHLGKSRSDIFLKSVLVMIVLVVVPLFPSQAPDFITQSIVTKFWELFHLLFIGIVVCYGLFCKRSSNKTYAETHSRFDGSDAYGPGMSNVVSIFDDGLENYCGSDEKRVIPNWDSQFLNHEGREQERFELVGGERSRSFSDENGVEILCGSDDKRVIPNWDSQFLHYEYRGQERSNLDEVEKSRTFTEIGGVENMEVFNEREVAQVWNSQYFLGESMVVVANGNYGVEKVSHIDHKPLGLPVRSLRHRVNTENSEFIVEDTINSGGSSGCNGYEVSEEKIRGMASVNLRSKFEEASGPCQVSWRSRSQRRELEEVNTVRLPSHCRPHSVGQLEFGYLKSRSFSKPVSSRTSPASCSPSITSPSSSYSSENESGKMPHSEPHYAFESMPISTSQQTGASVGESAVLTSNVKQSSNESCSEMNVLLRDDYEEDEKKMKMYPSSRETCHVQGHPHSKSHSAGETEFEHQEPWSFWTRVRAQIIPNSSSPRTISPISSASPEMPNSRKQDLETLKNVKPPPIQVSHPTARSMDDAAAFVASKAQRSTVGSSSEFDTVRTSKEKLKDVAPVNGEATYHTSKSQAFSIGSSSEITMQESSKDKLKHVSKDLKQDSSYTRKQSVNSLVSDMKQPSPVNNSSRGKSVRTFRSRRSYIDRSKRKVDCPKQGGDVNEVRCNQFDTTSSLKCMNRKGDSKPLVNSRGGILDNSGPIPSSAFFESEPEAKQHFTNTDIVEAKENSESKGNSETVLTNSHMSSDEEADFDLADDMDLGSEVDRKAGEFIAKFREQIRLQKIESFRRTNIFFKKETKELQNRGSVVPLMKCNGLHSESSEPNEAKTMRVNQAG</sequence>
<keyword evidence="4" id="KW-1185">Reference proteome</keyword>
<feature type="region of interest" description="Disordered" evidence="1">
    <location>
        <begin position="846"/>
        <end position="866"/>
    </location>
</feature>
<dbReference type="OrthoDB" id="1080706at2759"/>
<evidence type="ECO:0000256" key="2">
    <source>
        <dbReference type="SAM" id="Phobius"/>
    </source>
</evidence>
<feature type="compositionally biased region" description="Polar residues" evidence="1">
    <location>
        <begin position="762"/>
        <end position="775"/>
    </location>
</feature>
<dbReference type="Pfam" id="PF05553">
    <property type="entry name" value="DUF761"/>
    <property type="match status" value="1"/>
</dbReference>
<feature type="region of interest" description="Disordered" evidence="1">
    <location>
        <begin position="470"/>
        <end position="489"/>
    </location>
</feature>
<feature type="region of interest" description="Disordered" evidence="1">
    <location>
        <begin position="629"/>
        <end position="687"/>
    </location>
</feature>
<feature type="compositionally biased region" description="Basic and acidic residues" evidence="1">
    <location>
        <begin position="398"/>
        <end position="409"/>
    </location>
</feature>
<gene>
    <name evidence="3" type="ORF">H5410_012221</name>
</gene>
<feature type="compositionally biased region" description="Low complexity" evidence="1">
    <location>
        <begin position="510"/>
        <end position="524"/>
    </location>
</feature>